<dbReference type="PANTHER" id="PTHR39217">
    <property type="match status" value="1"/>
</dbReference>
<dbReference type="InterPro" id="IPR004218">
    <property type="entry name" value="GSHS_ATP-bd"/>
</dbReference>
<sequence>MQKICFLSTDNLEDFYVWDDLLIPHFAAKGYTVDVISWHAPDVDWSNYELVIVRSTWDYQDDPKAFTAVLARIEASATVLANPYALMQWNISKWYLQDLASDGVTIIPSRFYKGINTEEIALHFQEFASAEIVIKPLISANSDNTFRLTPESLVAQADTLNTVFNELDCMVQPFLKSIITDGEYSLFYFNGQYSHAIKKVPKQGDFRVQEEHGGQLYTITPDMEQMIAAKKVLAKLPEEALYARVDLVFNEQQWQLMEVELIEPSLYFNMDKHSPAKFVAASLDYLNK</sequence>
<dbReference type="GO" id="GO:0004363">
    <property type="term" value="F:glutathione synthase activity"/>
    <property type="evidence" value="ECO:0007669"/>
    <property type="project" value="InterPro"/>
</dbReference>
<dbReference type="AlphaFoldDB" id="A0AA41WY43"/>
<dbReference type="SUPFAM" id="SSF56059">
    <property type="entry name" value="Glutathione synthetase ATP-binding domain-like"/>
    <property type="match status" value="1"/>
</dbReference>
<evidence type="ECO:0000259" key="1">
    <source>
        <dbReference type="Pfam" id="PF02955"/>
    </source>
</evidence>
<gene>
    <name evidence="2" type="ORF">NLF92_04600</name>
</gene>
<dbReference type="CDD" id="cd03143">
    <property type="entry name" value="A4_beta-galactosidase_middle_domain"/>
    <property type="match status" value="1"/>
</dbReference>
<evidence type="ECO:0000313" key="3">
    <source>
        <dbReference type="Proteomes" id="UP001165413"/>
    </source>
</evidence>
<dbReference type="EMBL" id="JANATA010000005">
    <property type="protein sequence ID" value="MCP3428220.1"/>
    <property type="molecule type" value="Genomic_DNA"/>
</dbReference>
<evidence type="ECO:0000313" key="2">
    <source>
        <dbReference type="EMBL" id="MCP3428220.1"/>
    </source>
</evidence>
<reference evidence="2" key="1">
    <citation type="submission" date="2022-07" db="EMBL/GenBank/DDBJ databases">
        <title>Characterization of the Novel Bacterium Alteromonas immobilis LMIT006 and Alteromonas gregis LMIT007.</title>
        <authorList>
            <person name="Lin X."/>
        </authorList>
    </citation>
    <scope>NUCLEOTIDE SEQUENCE</scope>
    <source>
        <strain evidence="2">LMIT007</strain>
    </source>
</reference>
<dbReference type="Proteomes" id="UP001165413">
    <property type="component" value="Unassembled WGS sequence"/>
</dbReference>
<organism evidence="2 3">
    <name type="scientific">Opacimonas viscosa</name>
    <dbReference type="NCBI Taxonomy" id="2961944"/>
    <lineage>
        <taxon>Bacteria</taxon>
        <taxon>Pseudomonadati</taxon>
        <taxon>Pseudomonadota</taxon>
        <taxon>Gammaproteobacteria</taxon>
        <taxon>Alteromonadales</taxon>
        <taxon>Alteromonadaceae</taxon>
        <taxon>Opacimonas</taxon>
    </lineage>
</organism>
<dbReference type="PANTHER" id="PTHR39217:SF1">
    <property type="entry name" value="GLUTATHIONE SYNTHETASE"/>
    <property type="match status" value="1"/>
</dbReference>
<proteinExistence type="predicted"/>
<feature type="domain" description="Prokaryotic glutathione synthetase ATP-binding" evidence="1">
    <location>
        <begin position="128"/>
        <end position="265"/>
    </location>
</feature>
<dbReference type="InterPro" id="IPR053191">
    <property type="entry name" value="DcsG_Biosynth_Enzyme"/>
</dbReference>
<dbReference type="GO" id="GO:0005524">
    <property type="term" value="F:ATP binding"/>
    <property type="evidence" value="ECO:0007669"/>
    <property type="project" value="InterPro"/>
</dbReference>
<dbReference type="Gene3D" id="3.30.470.20">
    <property type="entry name" value="ATP-grasp fold, B domain"/>
    <property type="match status" value="1"/>
</dbReference>
<name>A0AA41WY43_9ALTE</name>
<protein>
    <recommendedName>
        <fullName evidence="1">Prokaryotic glutathione synthetase ATP-binding domain-containing protein</fullName>
    </recommendedName>
</protein>
<keyword evidence="3" id="KW-1185">Reference proteome</keyword>
<accession>A0AA41WY43</accession>
<comment type="caution">
    <text evidence="2">The sequence shown here is derived from an EMBL/GenBank/DDBJ whole genome shotgun (WGS) entry which is preliminary data.</text>
</comment>
<dbReference type="Pfam" id="PF02955">
    <property type="entry name" value="GSH-S_ATP"/>
    <property type="match status" value="1"/>
</dbReference>